<dbReference type="NCBIfam" id="TIGR00682">
    <property type="entry name" value="lpxK"/>
    <property type="match status" value="1"/>
</dbReference>
<dbReference type="GO" id="GO:0009245">
    <property type="term" value="P:lipid A biosynthetic process"/>
    <property type="evidence" value="ECO:0007669"/>
    <property type="project" value="UniProtKB-KW"/>
</dbReference>
<accession>A0A3B1C3W0</accession>
<evidence type="ECO:0000256" key="5">
    <source>
        <dbReference type="ARBA" id="ARBA00022679"/>
    </source>
</evidence>
<evidence type="ECO:0000256" key="9">
    <source>
        <dbReference type="ARBA" id="ARBA00023098"/>
    </source>
</evidence>
<evidence type="ECO:0000256" key="3">
    <source>
        <dbReference type="ARBA" id="ARBA00022516"/>
    </source>
</evidence>
<keyword evidence="5 10" id="KW-0808">Transferase</keyword>
<dbReference type="InterPro" id="IPR003758">
    <property type="entry name" value="LpxK"/>
</dbReference>
<keyword evidence="3" id="KW-0444">Lipid biosynthesis</keyword>
<proteinExistence type="inferred from homology"/>
<reference evidence="10" key="1">
    <citation type="submission" date="2018-06" db="EMBL/GenBank/DDBJ databases">
        <authorList>
            <person name="Zhirakovskaya E."/>
        </authorList>
    </citation>
    <scope>NUCLEOTIDE SEQUENCE</scope>
</reference>
<dbReference type="GO" id="GO:0005524">
    <property type="term" value="F:ATP binding"/>
    <property type="evidence" value="ECO:0007669"/>
    <property type="project" value="UniProtKB-KW"/>
</dbReference>
<evidence type="ECO:0000256" key="6">
    <source>
        <dbReference type="ARBA" id="ARBA00022741"/>
    </source>
</evidence>
<dbReference type="SUPFAM" id="SSF52540">
    <property type="entry name" value="P-loop containing nucleoside triphosphate hydrolases"/>
    <property type="match status" value="1"/>
</dbReference>
<dbReference type="GO" id="GO:0005886">
    <property type="term" value="C:plasma membrane"/>
    <property type="evidence" value="ECO:0007669"/>
    <property type="project" value="TreeGrafter"/>
</dbReference>
<gene>
    <name evidence="10" type="ORF">MNBD_NITROSPINAE04-76</name>
</gene>
<organism evidence="10">
    <name type="scientific">hydrothermal vent metagenome</name>
    <dbReference type="NCBI Taxonomy" id="652676"/>
    <lineage>
        <taxon>unclassified sequences</taxon>
        <taxon>metagenomes</taxon>
        <taxon>ecological metagenomes</taxon>
    </lineage>
</organism>
<evidence type="ECO:0000256" key="1">
    <source>
        <dbReference type="ARBA" id="ARBA00004870"/>
    </source>
</evidence>
<evidence type="ECO:0000313" key="10">
    <source>
        <dbReference type="EMBL" id="VAX22782.1"/>
    </source>
</evidence>
<keyword evidence="4" id="KW-0441">Lipid A biosynthesis</keyword>
<keyword evidence="9" id="KW-0443">Lipid metabolism</keyword>
<dbReference type="InterPro" id="IPR027417">
    <property type="entry name" value="P-loop_NTPase"/>
</dbReference>
<dbReference type="EMBL" id="UOGA01000230">
    <property type="protein sequence ID" value="VAX22782.1"/>
    <property type="molecule type" value="Genomic_DNA"/>
</dbReference>
<evidence type="ECO:0000256" key="7">
    <source>
        <dbReference type="ARBA" id="ARBA00022777"/>
    </source>
</evidence>
<keyword evidence="8" id="KW-0067">ATP-binding</keyword>
<evidence type="ECO:0000256" key="4">
    <source>
        <dbReference type="ARBA" id="ARBA00022556"/>
    </source>
</evidence>
<dbReference type="EC" id="2.7.1.130" evidence="2"/>
<dbReference type="PANTHER" id="PTHR42724">
    <property type="entry name" value="TETRAACYLDISACCHARIDE 4'-KINASE"/>
    <property type="match status" value="1"/>
</dbReference>
<dbReference type="AlphaFoldDB" id="A0A3B1C3W0"/>
<dbReference type="GO" id="GO:0009029">
    <property type="term" value="F:lipid-A 4'-kinase activity"/>
    <property type="evidence" value="ECO:0007669"/>
    <property type="project" value="UniProtKB-EC"/>
</dbReference>
<sequence>MTRPDSSIRDRVEAVMRGHENPGAWGAPLFVAEKVYGLGVKARNALYDLHVLKPQEAPCKIISVGNLTVGGTGKTPFVMLMAEKLRATAPDNWSFGILSRGYGGKAASGVHVVCDGSALGAGPPVSADEPYMLARKLGVVPVVCAPKRIEGAVELVERFKVDAIIMDDGFQHRAISRDLNILLVDALNPFGNGHLFPRGVLREHVSGIKRADLVVISGASGLGEGERGELTARIGELAREDVDIIAVEGQITGFEDMEANPAPPPDAPVYAFCAVANPDYFKDSLEKMNIKLAGFRAFGDHHWFSDEEIERIRADAVGCQASAIVTTQKDAVRLIDRYKKLGLPLKIAVWKMEITEGGEKLDLAISEIIS</sequence>
<dbReference type="PANTHER" id="PTHR42724:SF1">
    <property type="entry name" value="TETRAACYLDISACCHARIDE 4'-KINASE, MITOCHONDRIAL-RELATED"/>
    <property type="match status" value="1"/>
</dbReference>
<comment type="pathway">
    <text evidence="1">Glycolipid biosynthesis; lipid IV(A) biosynthesis; lipid IV(A) from (3R)-3-hydroxytetradecanoyl-[acyl-carrier-protein] and UDP-N-acetyl-alpha-D-glucosamine: step 6/6.</text>
</comment>
<dbReference type="GO" id="GO:0009244">
    <property type="term" value="P:lipopolysaccharide core region biosynthetic process"/>
    <property type="evidence" value="ECO:0007669"/>
    <property type="project" value="TreeGrafter"/>
</dbReference>
<dbReference type="UniPathway" id="UPA00359">
    <property type="reaction ID" value="UER00482"/>
</dbReference>
<dbReference type="Pfam" id="PF02606">
    <property type="entry name" value="LpxK"/>
    <property type="match status" value="1"/>
</dbReference>
<protein>
    <recommendedName>
        <fullName evidence="2">tetraacyldisaccharide 4'-kinase</fullName>
        <ecNumber evidence="2">2.7.1.130</ecNumber>
    </recommendedName>
</protein>
<dbReference type="HAMAP" id="MF_00409">
    <property type="entry name" value="LpxK"/>
    <property type="match status" value="1"/>
</dbReference>
<keyword evidence="7 10" id="KW-0418">Kinase</keyword>
<evidence type="ECO:0000256" key="8">
    <source>
        <dbReference type="ARBA" id="ARBA00022840"/>
    </source>
</evidence>
<evidence type="ECO:0000256" key="2">
    <source>
        <dbReference type="ARBA" id="ARBA00012071"/>
    </source>
</evidence>
<keyword evidence="6" id="KW-0547">Nucleotide-binding</keyword>
<name>A0A3B1C3W0_9ZZZZ</name>